<evidence type="ECO:0000313" key="18">
    <source>
        <dbReference type="EMBL" id="ETS00881.1"/>
    </source>
</evidence>
<dbReference type="Pfam" id="PF00175">
    <property type="entry name" value="NAD_binding_1"/>
    <property type="match status" value="1"/>
</dbReference>
<dbReference type="InterPro" id="IPR017927">
    <property type="entry name" value="FAD-bd_FR_type"/>
</dbReference>
<dbReference type="PANTHER" id="PTHR19370:SF171">
    <property type="entry name" value="NADH-CYTOCHROME B5 REDUCTASE 2"/>
    <property type="match status" value="1"/>
</dbReference>
<keyword evidence="9 16" id="KW-0560">Oxidoreductase</keyword>
<evidence type="ECO:0000256" key="4">
    <source>
        <dbReference type="ARBA" id="ARBA00022630"/>
    </source>
</evidence>
<keyword evidence="11" id="KW-0496">Mitochondrion</keyword>
<accession>A0A024S8T7</accession>
<dbReference type="PRINTS" id="PR00371">
    <property type="entry name" value="FPNCR"/>
</dbReference>
<evidence type="ECO:0000259" key="17">
    <source>
        <dbReference type="PROSITE" id="PS51384"/>
    </source>
</evidence>
<evidence type="ECO:0000256" key="15">
    <source>
        <dbReference type="PIRSR" id="PIRSR601834-1"/>
    </source>
</evidence>
<gene>
    <name evidence="18" type="ORF">M419DRAFT_112059</name>
</gene>
<feature type="binding site" evidence="15">
    <location>
        <position position="160"/>
    </location>
    <ligand>
        <name>FAD</name>
        <dbReference type="ChEBI" id="CHEBI:57692"/>
    </ligand>
</feature>
<proteinExistence type="inferred from homology"/>
<dbReference type="FunFam" id="3.40.50.80:FF:000009">
    <property type="entry name" value="NADH-cytochrome b5 reductase"/>
    <property type="match status" value="1"/>
</dbReference>
<feature type="binding site" evidence="15">
    <location>
        <position position="151"/>
    </location>
    <ligand>
        <name>FAD</name>
        <dbReference type="ChEBI" id="CHEBI:57692"/>
    </ligand>
</feature>
<dbReference type="InterPro" id="IPR017938">
    <property type="entry name" value="Riboflavin_synthase-like_b-brl"/>
</dbReference>
<reference evidence="19" key="1">
    <citation type="journal article" date="2013" name="Ind. Biotechnol.">
        <title>Comparative genomics analysis of Trichoderma reesei strains.</title>
        <authorList>
            <person name="Koike H."/>
            <person name="Aerts A."/>
            <person name="LaButti K."/>
            <person name="Grigoriev I.V."/>
            <person name="Baker S.E."/>
        </authorList>
    </citation>
    <scope>NUCLEOTIDE SEQUENCE [LARGE SCALE GENOMIC DNA]</scope>
    <source>
        <strain evidence="19">ATCC 56765 / BCRC 32924 / NRRL 11460 / Rut C-30</strain>
    </source>
</reference>
<dbReference type="Pfam" id="PF00970">
    <property type="entry name" value="FAD_binding_6"/>
    <property type="match status" value="1"/>
</dbReference>
<comment type="cofactor">
    <cofactor evidence="1 15 16">
        <name>FAD</name>
        <dbReference type="ChEBI" id="CHEBI:57692"/>
    </cofactor>
</comment>
<dbReference type="Gene3D" id="2.40.30.10">
    <property type="entry name" value="Translation factors"/>
    <property type="match status" value="1"/>
</dbReference>
<dbReference type="EC" id="1.6.2.2" evidence="16"/>
<evidence type="ECO:0000256" key="6">
    <source>
        <dbReference type="ARBA" id="ARBA00022787"/>
    </source>
</evidence>
<keyword evidence="6" id="KW-1000">Mitochondrion outer membrane</keyword>
<keyword evidence="12" id="KW-0472">Membrane</keyword>
<evidence type="ECO:0000256" key="8">
    <source>
        <dbReference type="ARBA" id="ARBA00022989"/>
    </source>
</evidence>
<protein>
    <recommendedName>
        <fullName evidence="16">NADH-cytochrome b5 reductase</fullName>
        <ecNumber evidence="16">1.6.2.2</ecNumber>
    </recommendedName>
</protein>
<evidence type="ECO:0000313" key="19">
    <source>
        <dbReference type="Proteomes" id="UP000024376"/>
    </source>
</evidence>
<feature type="binding site" evidence="15">
    <location>
        <position position="161"/>
    </location>
    <ligand>
        <name>FAD</name>
        <dbReference type="ChEBI" id="CHEBI:57692"/>
    </ligand>
</feature>
<dbReference type="GO" id="GO:0006696">
    <property type="term" value="P:ergosterol biosynthetic process"/>
    <property type="evidence" value="ECO:0007669"/>
    <property type="project" value="TreeGrafter"/>
</dbReference>
<evidence type="ECO:0000256" key="10">
    <source>
        <dbReference type="ARBA" id="ARBA00023027"/>
    </source>
</evidence>
<evidence type="ECO:0000256" key="12">
    <source>
        <dbReference type="ARBA" id="ARBA00023136"/>
    </source>
</evidence>
<dbReference type="OrthoDB" id="432685at2759"/>
<dbReference type="InterPro" id="IPR001834">
    <property type="entry name" value="CBR-like"/>
</dbReference>
<dbReference type="KEGG" id="trr:M419DRAFT_112059"/>
<feature type="binding site" evidence="15">
    <location>
        <position position="134"/>
    </location>
    <ligand>
        <name>FAD</name>
        <dbReference type="ChEBI" id="CHEBI:57692"/>
    </ligand>
</feature>
<feature type="domain" description="FAD-binding FR-type" evidence="17">
    <location>
        <begin position="80"/>
        <end position="185"/>
    </location>
</feature>
<comment type="similarity">
    <text evidence="3 16">Belongs to the flavoprotein pyridine nucleotide cytochrome reductase family.</text>
</comment>
<organism evidence="18 19">
    <name type="scientific">Hypocrea jecorina (strain ATCC 56765 / BCRC 32924 / NRRL 11460 / Rut C-30)</name>
    <name type="common">Trichoderma reesei</name>
    <dbReference type="NCBI Taxonomy" id="1344414"/>
    <lineage>
        <taxon>Eukaryota</taxon>
        <taxon>Fungi</taxon>
        <taxon>Dikarya</taxon>
        <taxon>Ascomycota</taxon>
        <taxon>Pezizomycotina</taxon>
        <taxon>Sordariomycetes</taxon>
        <taxon>Hypocreomycetidae</taxon>
        <taxon>Hypocreales</taxon>
        <taxon>Hypocreaceae</taxon>
        <taxon>Trichoderma</taxon>
    </lineage>
</organism>
<dbReference type="GO" id="GO:0090524">
    <property type="term" value="F:cytochrome-b5 reductase activity, acting on NADH"/>
    <property type="evidence" value="ECO:0007669"/>
    <property type="project" value="UniProtKB-EC"/>
</dbReference>
<evidence type="ECO:0000256" key="5">
    <source>
        <dbReference type="ARBA" id="ARBA00022692"/>
    </source>
</evidence>
<evidence type="ECO:0000256" key="13">
    <source>
        <dbReference type="ARBA" id="ARBA00037464"/>
    </source>
</evidence>
<dbReference type="PANTHER" id="PTHR19370">
    <property type="entry name" value="NADH-CYTOCHROME B5 REDUCTASE"/>
    <property type="match status" value="1"/>
</dbReference>
<name>A0A024S8T7_HYPJR</name>
<dbReference type="InterPro" id="IPR039261">
    <property type="entry name" value="FNR_nucleotide-bd"/>
</dbReference>
<keyword evidence="4 15" id="KW-0285">Flavoprotein</keyword>
<evidence type="ECO:0000256" key="1">
    <source>
        <dbReference type="ARBA" id="ARBA00001974"/>
    </source>
</evidence>
<feature type="binding site" evidence="15">
    <location>
        <position position="136"/>
    </location>
    <ligand>
        <name>FAD</name>
        <dbReference type="ChEBI" id="CHEBI:57692"/>
    </ligand>
</feature>
<dbReference type="SUPFAM" id="SSF52343">
    <property type="entry name" value="Ferredoxin reductase-like, C-terminal NADP-linked domain"/>
    <property type="match status" value="1"/>
</dbReference>
<evidence type="ECO:0000256" key="3">
    <source>
        <dbReference type="ARBA" id="ARBA00006105"/>
    </source>
</evidence>
<keyword evidence="5" id="KW-0812">Transmembrane</keyword>
<evidence type="ECO:0000256" key="14">
    <source>
        <dbReference type="ARBA" id="ARBA00047682"/>
    </source>
</evidence>
<keyword evidence="7 15" id="KW-0274">FAD</keyword>
<dbReference type="CDD" id="cd06183">
    <property type="entry name" value="cyt_b5_reduct_like"/>
    <property type="match status" value="1"/>
</dbReference>
<feature type="binding site" evidence="15">
    <location>
        <position position="135"/>
    </location>
    <ligand>
        <name>FAD</name>
        <dbReference type="ChEBI" id="CHEBI:57692"/>
    </ligand>
</feature>
<comment type="function">
    <text evidence="13">May mediate the reduction of outer membrane cytochrome b5.</text>
</comment>
<dbReference type="SUPFAM" id="SSF63380">
    <property type="entry name" value="Riboflavin synthase domain-like"/>
    <property type="match status" value="1"/>
</dbReference>
<keyword evidence="8" id="KW-1133">Transmembrane helix</keyword>
<dbReference type="PROSITE" id="PS51384">
    <property type="entry name" value="FAD_FR"/>
    <property type="match status" value="1"/>
</dbReference>
<dbReference type="Proteomes" id="UP000024376">
    <property type="component" value="Unassembled WGS sequence"/>
</dbReference>
<evidence type="ECO:0000256" key="9">
    <source>
        <dbReference type="ARBA" id="ARBA00023002"/>
    </source>
</evidence>
<feature type="binding site" evidence="15">
    <location>
        <position position="153"/>
    </location>
    <ligand>
        <name>FAD</name>
        <dbReference type="ChEBI" id="CHEBI:57692"/>
    </ligand>
</feature>
<dbReference type="InterPro" id="IPR001709">
    <property type="entry name" value="Flavoprot_Pyr_Nucl_cyt_Rdtase"/>
</dbReference>
<dbReference type="AlphaFoldDB" id="A0A024S8T7"/>
<dbReference type="HOGENOM" id="CLU_003827_9_1_1"/>
<evidence type="ECO:0000256" key="2">
    <source>
        <dbReference type="ARBA" id="ARBA00004572"/>
    </source>
</evidence>
<dbReference type="GO" id="GO:0005741">
    <property type="term" value="C:mitochondrial outer membrane"/>
    <property type="evidence" value="ECO:0007669"/>
    <property type="project" value="UniProtKB-SubCell"/>
</dbReference>
<dbReference type="PRINTS" id="PR00406">
    <property type="entry name" value="CYTB5RDTASE"/>
</dbReference>
<dbReference type="InterPro" id="IPR001433">
    <property type="entry name" value="OxRdtase_FAD/NAD-bd"/>
</dbReference>
<evidence type="ECO:0000256" key="16">
    <source>
        <dbReference type="RuleBase" id="RU361226"/>
    </source>
</evidence>
<evidence type="ECO:0000256" key="11">
    <source>
        <dbReference type="ARBA" id="ARBA00023128"/>
    </source>
</evidence>
<sequence>MFARSAFRAAQPLKMHARRYATESGSKGSSNTLLYGAGAVGVLGAGYYFLSGSPAASKAENKAKEALGVAAPKAFTGGDQGFLSLKVSEIEDVNHNTKRVRFDLPEKDQVSGLHVASAILTKFKAPDAEKATLRPYTPISDEDDRGFIDLLVKKYPNGPMSTHIHSLKVGDSLAIKGPLPKYPWTENKHEHIALIAGGTGITPMYQLVRAIFKNPNDKTKVTLVFGNVTKEDILLKSKFDELENTYPQRFRAFYTLDKPPKDWVGGGGFITKDLLKQVLPEPKSENIKVFVCGPPGLMKAISGPKTSPKDQGELTGALKELGYTAEQVYKF</sequence>
<dbReference type="FunFam" id="2.40.30.10:FF:000032">
    <property type="entry name" value="NADH-cytochrome b5 reductase"/>
    <property type="match status" value="1"/>
</dbReference>
<comment type="subcellular location">
    <subcellularLocation>
        <location evidence="2">Mitochondrion outer membrane</location>
        <topology evidence="2">Single-pass membrane protein</topology>
    </subcellularLocation>
</comment>
<evidence type="ECO:0000256" key="7">
    <source>
        <dbReference type="ARBA" id="ARBA00022827"/>
    </source>
</evidence>
<keyword evidence="10 16" id="KW-0520">NAD</keyword>
<dbReference type="InterPro" id="IPR008333">
    <property type="entry name" value="Cbr1-like_FAD-bd_dom"/>
</dbReference>
<feature type="binding site" evidence="15">
    <location>
        <position position="202"/>
    </location>
    <ligand>
        <name>FAD</name>
        <dbReference type="ChEBI" id="CHEBI:57692"/>
    </ligand>
</feature>
<comment type="catalytic activity">
    <reaction evidence="14 16">
        <text>2 Fe(III)-[cytochrome b5] + NADH = 2 Fe(II)-[cytochrome b5] + NAD(+) + H(+)</text>
        <dbReference type="Rhea" id="RHEA:46680"/>
        <dbReference type="Rhea" id="RHEA-COMP:10438"/>
        <dbReference type="Rhea" id="RHEA-COMP:10439"/>
        <dbReference type="ChEBI" id="CHEBI:15378"/>
        <dbReference type="ChEBI" id="CHEBI:29033"/>
        <dbReference type="ChEBI" id="CHEBI:29034"/>
        <dbReference type="ChEBI" id="CHEBI:57540"/>
        <dbReference type="ChEBI" id="CHEBI:57945"/>
        <dbReference type="EC" id="1.6.2.2"/>
    </reaction>
</comment>
<dbReference type="EMBL" id="KI911150">
    <property type="protein sequence ID" value="ETS00881.1"/>
    <property type="molecule type" value="Genomic_DNA"/>
</dbReference>
<dbReference type="Gene3D" id="3.40.50.80">
    <property type="entry name" value="Nucleotide-binding domain of ferredoxin-NADP reductase (FNR) module"/>
    <property type="match status" value="1"/>
</dbReference>